<keyword evidence="8" id="KW-0733">Signal recognition particle</keyword>
<dbReference type="InterPro" id="IPR042101">
    <property type="entry name" value="SRP54_N_sf"/>
</dbReference>
<dbReference type="GO" id="GO:0005829">
    <property type="term" value="C:cytosol"/>
    <property type="evidence" value="ECO:0007669"/>
    <property type="project" value="TreeGrafter"/>
</dbReference>
<dbReference type="PANTHER" id="PTHR11564:SF5">
    <property type="entry name" value="SIGNAL RECOGNITION PARTICLE SUBUNIT SRP54"/>
    <property type="match status" value="1"/>
</dbReference>
<evidence type="ECO:0000313" key="15">
    <source>
        <dbReference type="EMBL" id="ELR15555.1"/>
    </source>
</evidence>
<dbReference type="Pfam" id="PF02881">
    <property type="entry name" value="SRP54_N"/>
    <property type="match status" value="1"/>
</dbReference>
<dbReference type="InterPro" id="IPR003593">
    <property type="entry name" value="AAA+_ATPase"/>
</dbReference>
<feature type="domain" description="SRP54-type proteins GTP-binding" evidence="13">
    <location>
        <begin position="105"/>
        <end position="300"/>
    </location>
</feature>
<evidence type="ECO:0000259" key="13">
    <source>
        <dbReference type="SMART" id="SM00962"/>
    </source>
</evidence>
<keyword evidence="3" id="KW-0963">Cytoplasm</keyword>
<dbReference type="FunFam" id="3.40.50.300:FF:000022">
    <property type="entry name" value="Signal recognition particle 54 kDa subunit"/>
    <property type="match status" value="1"/>
</dbReference>
<dbReference type="AlphaFoldDB" id="L8GRG0"/>
<evidence type="ECO:0000256" key="5">
    <source>
        <dbReference type="ARBA" id="ARBA00022801"/>
    </source>
</evidence>
<dbReference type="InterPro" id="IPR000897">
    <property type="entry name" value="SRP54_GTPase_dom"/>
</dbReference>
<evidence type="ECO:0000256" key="10">
    <source>
        <dbReference type="ARBA" id="ARBA00035672"/>
    </source>
</evidence>
<proteinExistence type="inferred from homology"/>
<evidence type="ECO:0000256" key="9">
    <source>
        <dbReference type="ARBA" id="ARBA00023274"/>
    </source>
</evidence>
<dbReference type="KEGG" id="acan:ACA1_164040"/>
<dbReference type="GO" id="GO:0005786">
    <property type="term" value="C:signal recognition particle, endoplasmic reticulum targeting"/>
    <property type="evidence" value="ECO:0007669"/>
    <property type="project" value="UniProtKB-KW"/>
</dbReference>
<dbReference type="Gene3D" id="1.10.260.30">
    <property type="entry name" value="Signal recognition particle, SRP54 subunit, M-domain"/>
    <property type="match status" value="1"/>
</dbReference>
<comment type="subcellular location">
    <subcellularLocation>
        <location evidence="1">Cytoplasm</location>
    </subcellularLocation>
</comment>
<name>L8GRG0_ACACF</name>
<keyword evidence="5" id="KW-0378">Hydrolase</keyword>
<dbReference type="HAMAP" id="MF_00306">
    <property type="entry name" value="SRP54"/>
    <property type="match status" value="1"/>
</dbReference>
<feature type="domain" description="AAA+ ATPase" evidence="12">
    <location>
        <begin position="104"/>
        <end position="305"/>
    </location>
</feature>
<accession>L8GRG0</accession>
<dbReference type="SUPFAM" id="SSF47364">
    <property type="entry name" value="Domain of the SRP/SRP receptor G-proteins"/>
    <property type="match status" value="1"/>
</dbReference>
<organism evidence="15 16">
    <name type="scientific">Acanthamoeba castellanii (strain ATCC 30010 / Neff)</name>
    <dbReference type="NCBI Taxonomy" id="1257118"/>
    <lineage>
        <taxon>Eukaryota</taxon>
        <taxon>Amoebozoa</taxon>
        <taxon>Discosea</taxon>
        <taxon>Longamoebia</taxon>
        <taxon>Centramoebida</taxon>
        <taxon>Acanthamoebidae</taxon>
        <taxon>Acanthamoeba</taxon>
    </lineage>
</organism>
<dbReference type="Pfam" id="PF02978">
    <property type="entry name" value="SRP_SPB"/>
    <property type="match status" value="1"/>
</dbReference>
<evidence type="ECO:0000256" key="3">
    <source>
        <dbReference type="ARBA" id="ARBA00022490"/>
    </source>
</evidence>
<evidence type="ECO:0000313" key="16">
    <source>
        <dbReference type="Proteomes" id="UP000011083"/>
    </source>
</evidence>
<dbReference type="InterPro" id="IPR022941">
    <property type="entry name" value="SRP54"/>
</dbReference>
<dbReference type="SMART" id="SM00963">
    <property type="entry name" value="SRP54_N"/>
    <property type="match status" value="1"/>
</dbReference>
<evidence type="ECO:0000256" key="7">
    <source>
        <dbReference type="ARBA" id="ARBA00023134"/>
    </source>
</evidence>
<dbReference type="SUPFAM" id="SSF47446">
    <property type="entry name" value="Signal peptide-binding domain"/>
    <property type="match status" value="1"/>
</dbReference>
<dbReference type="EC" id="3.6.5.4" evidence="10"/>
<evidence type="ECO:0000256" key="8">
    <source>
        <dbReference type="ARBA" id="ARBA00023135"/>
    </source>
</evidence>
<dbReference type="GO" id="GO:0003924">
    <property type="term" value="F:GTPase activity"/>
    <property type="evidence" value="ECO:0007669"/>
    <property type="project" value="InterPro"/>
</dbReference>
<keyword evidence="9" id="KW-0687">Ribonucleoprotein</keyword>
<comment type="catalytic activity">
    <reaction evidence="11">
        <text>GTP + H2O = GDP + phosphate + H(+)</text>
        <dbReference type="Rhea" id="RHEA:19669"/>
        <dbReference type="ChEBI" id="CHEBI:15377"/>
        <dbReference type="ChEBI" id="CHEBI:15378"/>
        <dbReference type="ChEBI" id="CHEBI:37565"/>
        <dbReference type="ChEBI" id="CHEBI:43474"/>
        <dbReference type="ChEBI" id="CHEBI:58189"/>
        <dbReference type="EC" id="3.6.5.4"/>
    </reaction>
    <physiologicalReaction direction="left-to-right" evidence="11">
        <dbReference type="Rhea" id="RHEA:19670"/>
    </physiologicalReaction>
</comment>
<reference evidence="15 16" key="1">
    <citation type="journal article" date="2013" name="Genome Biol.">
        <title>Genome of Acanthamoeba castellanii highlights extensive lateral gene transfer and early evolution of tyrosine kinase signaling.</title>
        <authorList>
            <person name="Clarke M."/>
            <person name="Lohan A.J."/>
            <person name="Liu B."/>
            <person name="Lagkouvardos I."/>
            <person name="Roy S."/>
            <person name="Zafar N."/>
            <person name="Bertelli C."/>
            <person name="Schilde C."/>
            <person name="Kianianmomeni A."/>
            <person name="Burglin T.R."/>
            <person name="Frech C."/>
            <person name="Turcotte B."/>
            <person name="Kopec K.O."/>
            <person name="Synnott J.M."/>
            <person name="Choo C."/>
            <person name="Paponov I."/>
            <person name="Finkler A."/>
            <person name="Soon Heng Tan C."/>
            <person name="Hutchins A.P."/>
            <person name="Weinmeier T."/>
            <person name="Rattei T."/>
            <person name="Chu J.S."/>
            <person name="Gimenez G."/>
            <person name="Irimia M."/>
            <person name="Rigden D.J."/>
            <person name="Fitzpatrick D.A."/>
            <person name="Lorenzo-Morales J."/>
            <person name="Bateman A."/>
            <person name="Chiu C.H."/>
            <person name="Tang P."/>
            <person name="Hegemann P."/>
            <person name="Fromm H."/>
            <person name="Raoult D."/>
            <person name="Greub G."/>
            <person name="Miranda-Saavedra D."/>
            <person name="Chen N."/>
            <person name="Nash P."/>
            <person name="Ginger M.L."/>
            <person name="Horn M."/>
            <person name="Schaap P."/>
            <person name="Caler L."/>
            <person name="Loftus B."/>
        </authorList>
    </citation>
    <scope>NUCLEOTIDE SEQUENCE [LARGE SCALE GENOMIC DNA]</scope>
    <source>
        <strain evidence="15 16">Neff</strain>
    </source>
</reference>
<dbReference type="Gene3D" id="3.40.50.300">
    <property type="entry name" value="P-loop containing nucleotide triphosphate hydrolases"/>
    <property type="match status" value="1"/>
</dbReference>
<dbReference type="PANTHER" id="PTHR11564">
    <property type="entry name" value="SIGNAL RECOGNITION PARTICLE 54K PROTEIN SRP54"/>
    <property type="match status" value="1"/>
</dbReference>
<dbReference type="EMBL" id="KB008026">
    <property type="protein sequence ID" value="ELR15555.1"/>
    <property type="molecule type" value="Genomic_DNA"/>
</dbReference>
<dbReference type="OrthoDB" id="10250817at2759"/>
<dbReference type="SMART" id="SM00382">
    <property type="entry name" value="AAA"/>
    <property type="match status" value="1"/>
</dbReference>
<dbReference type="GO" id="GO:0005525">
    <property type="term" value="F:GTP binding"/>
    <property type="evidence" value="ECO:0007669"/>
    <property type="project" value="UniProtKB-KW"/>
</dbReference>
<dbReference type="InterPro" id="IPR013822">
    <property type="entry name" value="Signal_recog_particl_SRP54_hlx"/>
</dbReference>
<gene>
    <name evidence="15" type="ORF">ACA1_164040</name>
</gene>
<keyword evidence="4" id="KW-0547">Nucleotide-binding</keyword>
<evidence type="ECO:0000256" key="6">
    <source>
        <dbReference type="ARBA" id="ARBA00022884"/>
    </source>
</evidence>
<evidence type="ECO:0000256" key="1">
    <source>
        <dbReference type="ARBA" id="ARBA00004496"/>
    </source>
</evidence>
<dbReference type="Gene3D" id="1.20.120.140">
    <property type="entry name" value="Signal recognition particle SRP54, nucleotide-binding domain"/>
    <property type="match status" value="1"/>
</dbReference>
<keyword evidence="16" id="KW-1185">Reference proteome</keyword>
<dbReference type="Proteomes" id="UP000011083">
    <property type="component" value="Unassembled WGS sequence"/>
</dbReference>
<evidence type="ECO:0000256" key="2">
    <source>
        <dbReference type="ARBA" id="ARBA00005450"/>
    </source>
</evidence>
<dbReference type="CDD" id="cd17875">
    <property type="entry name" value="SRP54_G"/>
    <property type="match status" value="1"/>
</dbReference>
<evidence type="ECO:0000259" key="14">
    <source>
        <dbReference type="SMART" id="SM00963"/>
    </source>
</evidence>
<sequence>MALRELGTKIKQAVDMVARATLVDQDTVDDMLKQICNGLIAADVQVKLVVQMRQRMRERIQREFAIPGSSKQKIIRRVVLDELVALVDPQPGQANPKFSPARGRTNVVMFVGLQGAGKTTTVAKLALQYKRRGWKVAMVCADTFRAGADHQLLQLARAIQVPAYADGTQFDPVVVAREGIDCFKREGREIILVDTSGRHKQEAQLFEEMEQLAAAVNPDTVMYVLDGTIGQAAYDQVLAFKQRIRIGSIIVTKLDGHARGGGALSAVAAANCPITHIGTGEHVDDLESFDPRGFIQKMLGMGNIPALMETMKNAVGADTSAEGKRDSALMANRLLQGGFTLRDLYEQMTTILKMGPLNKVIEMIPGMDKLFQPNEEEGDPARKVKKFMIIMDSMTDDELDDPEVWKKEKDVQSRVHRIARGAGCAVTDVNALLANYRAITRIAPPRRGGGLRQGQGLGPMANLIPPAMLQQMGGLSGLQNMMRSMGSPQSNWPKGG</sequence>
<dbReference type="GO" id="GO:0006616">
    <property type="term" value="P:SRP-dependent cotranslational protein targeting to membrane, translocation"/>
    <property type="evidence" value="ECO:0007669"/>
    <property type="project" value="TreeGrafter"/>
</dbReference>
<evidence type="ECO:0000259" key="12">
    <source>
        <dbReference type="SMART" id="SM00382"/>
    </source>
</evidence>
<dbReference type="VEuPathDB" id="AmoebaDB:ACA1_164040"/>
<evidence type="ECO:0000256" key="11">
    <source>
        <dbReference type="ARBA" id="ARBA00048157"/>
    </source>
</evidence>
<comment type="similarity">
    <text evidence="2">Belongs to the GTP-binding SRP family. SRP54 subfamily.</text>
</comment>
<dbReference type="STRING" id="1257118.L8GRG0"/>
<dbReference type="RefSeq" id="XP_004337568.1">
    <property type="nucleotide sequence ID" value="XM_004337520.1"/>
</dbReference>
<dbReference type="GO" id="GO:0008312">
    <property type="term" value="F:7S RNA binding"/>
    <property type="evidence" value="ECO:0007669"/>
    <property type="project" value="InterPro"/>
</dbReference>
<dbReference type="SUPFAM" id="SSF52540">
    <property type="entry name" value="P-loop containing nucleoside triphosphate hydrolases"/>
    <property type="match status" value="1"/>
</dbReference>
<dbReference type="InterPro" id="IPR036891">
    <property type="entry name" value="Signal_recog_part_SRP54_M_sf"/>
</dbReference>
<evidence type="ECO:0000256" key="4">
    <source>
        <dbReference type="ARBA" id="ARBA00022741"/>
    </source>
</evidence>
<dbReference type="InterPro" id="IPR027417">
    <property type="entry name" value="P-loop_NTPase"/>
</dbReference>
<dbReference type="InterPro" id="IPR004125">
    <property type="entry name" value="Signal_recog_particle_SRP54_M"/>
</dbReference>
<keyword evidence="6" id="KW-0694">RNA-binding</keyword>
<dbReference type="InterPro" id="IPR036225">
    <property type="entry name" value="SRP/SRP_N"/>
</dbReference>
<feature type="domain" description="Signal recognition particle SRP54 helical bundle" evidence="14">
    <location>
        <begin position="3"/>
        <end position="87"/>
    </location>
</feature>
<protein>
    <recommendedName>
        <fullName evidence="10">signal-recognition-particle GTPase</fullName>
        <ecNumber evidence="10">3.6.5.4</ecNumber>
    </recommendedName>
</protein>
<dbReference type="GO" id="GO:0030942">
    <property type="term" value="F:endoplasmic reticulum signal peptide binding"/>
    <property type="evidence" value="ECO:0007669"/>
    <property type="project" value="TreeGrafter"/>
</dbReference>
<dbReference type="SMART" id="SM00962">
    <property type="entry name" value="SRP54"/>
    <property type="match status" value="1"/>
</dbReference>
<keyword evidence="7" id="KW-0342">GTP-binding</keyword>
<dbReference type="Pfam" id="PF00448">
    <property type="entry name" value="SRP54"/>
    <property type="match status" value="1"/>
</dbReference>
<dbReference type="GeneID" id="14916185"/>